<proteinExistence type="inferred from homology"/>
<dbReference type="RefSeq" id="WP_379079693.1">
    <property type="nucleotide sequence ID" value="NZ_JBHULL010000010.1"/>
</dbReference>
<comment type="caution">
    <text evidence="8">The sequence shown here is derived from an EMBL/GenBank/DDBJ whole genome shotgun (WGS) entry which is preliminary data.</text>
</comment>
<accession>A0ABW5MM02</accession>
<keyword evidence="4" id="KW-1134">Transmembrane beta strand</keyword>
<sequence>MDYGLKHNRNRTIYTNEKKIADAKAREMLAAYLPSIGINSSLDNNLKVQQTVIPGGIFGPNDIRVAFTKKINTNHTARIDQTVYDQSLLIGLKANSYNAQQATLNERQSEETIIYNIGNAYAQVFVYREQLHLLGENLQAYQQQQGINALKVKKGVLLQKDLDRISVDYNNTFAQLKVAESNLILCENQLKFEMGYPLDQPLALDSISAEKLFVQVSQHPVESGHLSLDNRIDFQLSKINAKLLEIDQKRIKATAMPKLTAYAQYGAIGFGDHPGSAFSTLTPYSSVGLKLSIPFFDFFKRSAQYNQAKYKSLNAQEEVKINEDKFKIEYLNAHTKVIREQSNLENNRRNIGLAQAVFNTTDLQLRKGTTNITEWLNAQNALKESQNNYLNSLYAYFQARMEIEKAAGSLKTFYNDL</sequence>
<gene>
    <name evidence="8" type="ORF">ACFSR6_13325</name>
</gene>
<keyword evidence="9" id="KW-1185">Reference proteome</keyword>
<keyword evidence="3" id="KW-0813">Transport</keyword>
<organism evidence="8 9">
    <name type="scientific">Pedobacter vanadiisoli</name>
    <dbReference type="NCBI Taxonomy" id="1761975"/>
    <lineage>
        <taxon>Bacteria</taxon>
        <taxon>Pseudomonadati</taxon>
        <taxon>Bacteroidota</taxon>
        <taxon>Sphingobacteriia</taxon>
        <taxon>Sphingobacteriales</taxon>
        <taxon>Sphingobacteriaceae</taxon>
        <taxon>Pedobacter</taxon>
    </lineage>
</organism>
<dbReference type="InterPro" id="IPR051906">
    <property type="entry name" value="TolC-like"/>
</dbReference>
<evidence type="ECO:0000256" key="4">
    <source>
        <dbReference type="ARBA" id="ARBA00022452"/>
    </source>
</evidence>
<name>A0ABW5MM02_9SPHI</name>
<evidence type="ECO:0000313" key="8">
    <source>
        <dbReference type="EMBL" id="MFD2583473.1"/>
    </source>
</evidence>
<keyword evidence="6" id="KW-0472">Membrane</keyword>
<evidence type="ECO:0000256" key="7">
    <source>
        <dbReference type="ARBA" id="ARBA00023237"/>
    </source>
</evidence>
<dbReference type="Gene3D" id="1.20.1600.10">
    <property type="entry name" value="Outer membrane efflux proteins (OEP)"/>
    <property type="match status" value="1"/>
</dbReference>
<dbReference type="PANTHER" id="PTHR30026:SF20">
    <property type="entry name" value="OUTER MEMBRANE PROTEIN TOLC"/>
    <property type="match status" value="1"/>
</dbReference>
<comment type="subcellular location">
    <subcellularLocation>
        <location evidence="1">Cell outer membrane</location>
    </subcellularLocation>
</comment>
<dbReference type="PANTHER" id="PTHR30026">
    <property type="entry name" value="OUTER MEMBRANE PROTEIN TOLC"/>
    <property type="match status" value="1"/>
</dbReference>
<dbReference type="InterPro" id="IPR003423">
    <property type="entry name" value="OMP_efflux"/>
</dbReference>
<keyword evidence="5" id="KW-0812">Transmembrane</keyword>
<protein>
    <submittedName>
        <fullName evidence="8">TolC family protein</fullName>
    </submittedName>
</protein>
<dbReference type="Pfam" id="PF02321">
    <property type="entry name" value="OEP"/>
    <property type="match status" value="1"/>
</dbReference>
<comment type="similarity">
    <text evidence="2">Belongs to the outer membrane factor (OMF) (TC 1.B.17) family.</text>
</comment>
<evidence type="ECO:0000256" key="5">
    <source>
        <dbReference type="ARBA" id="ARBA00022692"/>
    </source>
</evidence>
<reference evidence="9" key="1">
    <citation type="journal article" date="2019" name="Int. J. Syst. Evol. Microbiol.">
        <title>The Global Catalogue of Microorganisms (GCM) 10K type strain sequencing project: providing services to taxonomists for standard genome sequencing and annotation.</title>
        <authorList>
            <consortium name="The Broad Institute Genomics Platform"/>
            <consortium name="The Broad Institute Genome Sequencing Center for Infectious Disease"/>
            <person name="Wu L."/>
            <person name="Ma J."/>
        </authorList>
    </citation>
    <scope>NUCLEOTIDE SEQUENCE [LARGE SCALE GENOMIC DNA]</scope>
    <source>
        <strain evidence="9">KCTC 42866</strain>
    </source>
</reference>
<dbReference type="Proteomes" id="UP001597461">
    <property type="component" value="Unassembled WGS sequence"/>
</dbReference>
<evidence type="ECO:0000313" key="9">
    <source>
        <dbReference type="Proteomes" id="UP001597461"/>
    </source>
</evidence>
<dbReference type="SUPFAM" id="SSF56954">
    <property type="entry name" value="Outer membrane efflux proteins (OEP)"/>
    <property type="match status" value="1"/>
</dbReference>
<keyword evidence="7" id="KW-0998">Cell outer membrane</keyword>
<evidence type="ECO:0000256" key="6">
    <source>
        <dbReference type="ARBA" id="ARBA00023136"/>
    </source>
</evidence>
<evidence type="ECO:0000256" key="1">
    <source>
        <dbReference type="ARBA" id="ARBA00004442"/>
    </source>
</evidence>
<evidence type="ECO:0000256" key="3">
    <source>
        <dbReference type="ARBA" id="ARBA00022448"/>
    </source>
</evidence>
<evidence type="ECO:0000256" key="2">
    <source>
        <dbReference type="ARBA" id="ARBA00007613"/>
    </source>
</evidence>
<dbReference type="EMBL" id="JBHULL010000010">
    <property type="protein sequence ID" value="MFD2583473.1"/>
    <property type="molecule type" value="Genomic_DNA"/>
</dbReference>